<gene>
    <name evidence="1" type="ordered locus">IALB_2465</name>
</gene>
<dbReference type="eggNOG" id="COG0438">
    <property type="taxonomic scope" value="Bacteria"/>
</dbReference>
<keyword evidence="2" id="KW-1185">Reference proteome</keyword>
<dbReference type="HOGENOM" id="CLU_831002_0_0_10"/>
<protein>
    <recommendedName>
        <fullName evidence="3">Glycosyltransferase</fullName>
    </recommendedName>
</protein>
<dbReference type="PATRIC" id="fig|945713.3.peg.2475"/>
<sequence length="334" mass="38728">MIKKKERLIFISWTPQGRHTELFAKALSADLFFIPKNFTKTYGILLIIDYLLKTIKTCSIILKYRPTIVFVQNPPSFLPIIVVALSKIIKFKTAIDTHNGAFENPWIKIPLHKWSLKNADIVTIHNEILHQNLLSTGKFNGINFLVINSRLSDSLEVSNRNFENYFLIISSFSSDEPIQILLEGIELFLKNNSSFKFKVTGNYVRQIQIYKRFKTTKGIEFLGFIDDIYYLQLLSNAFGAISVSRRDDVQQFSLMECIGLGVPFISNLNKTNQLLFHNKMPLFELKPMDIANCISDFIKRKNELNENIYTLKSELLIKWEIDFNNLLSKLKINE</sequence>
<dbReference type="RefSeq" id="WP_014561310.1">
    <property type="nucleotide sequence ID" value="NC_017464.1"/>
</dbReference>
<evidence type="ECO:0008006" key="3">
    <source>
        <dbReference type="Google" id="ProtNLM"/>
    </source>
</evidence>
<accession>I0AMG1</accession>
<dbReference type="OrthoDB" id="832722at2"/>
<name>I0AMG1_IGNAJ</name>
<proteinExistence type="predicted"/>
<dbReference type="EMBL" id="CP003418">
    <property type="protein sequence ID" value="AFH50168.1"/>
    <property type="molecule type" value="Genomic_DNA"/>
</dbReference>
<dbReference type="AlphaFoldDB" id="I0AMG1"/>
<dbReference type="SUPFAM" id="SSF53756">
    <property type="entry name" value="UDP-Glycosyltransferase/glycogen phosphorylase"/>
    <property type="match status" value="1"/>
</dbReference>
<dbReference type="Gene3D" id="3.40.50.2000">
    <property type="entry name" value="Glycogen Phosphorylase B"/>
    <property type="match status" value="2"/>
</dbReference>
<organism evidence="1 2">
    <name type="scientific">Ignavibacterium album (strain DSM 19864 / JCM 16511 / NBRC 101810 / Mat9-16)</name>
    <dbReference type="NCBI Taxonomy" id="945713"/>
    <lineage>
        <taxon>Bacteria</taxon>
        <taxon>Pseudomonadati</taxon>
        <taxon>Ignavibacteriota</taxon>
        <taxon>Ignavibacteria</taxon>
        <taxon>Ignavibacteriales</taxon>
        <taxon>Ignavibacteriaceae</taxon>
        <taxon>Ignavibacterium</taxon>
    </lineage>
</organism>
<evidence type="ECO:0000313" key="1">
    <source>
        <dbReference type="EMBL" id="AFH50168.1"/>
    </source>
</evidence>
<evidence type="ECO:0000313" key="2">
    <source>
        <dbReference type="Proteomes" id="UP000007394"/>
    </source>
</evidence>
<dbReference type="STRING" id="945713.IALB_2465"/>
<dbReference type="KEGG" id="ial:IALB_2465"/>
<reference evidence="1 2" key="1">
    <citation type="journal article" date="2012" name="Front. Microbiol.">
        <title>Complete genome of Ignavibacterium album, a metabolically versatile, flagellated, facultative anaerobe from the phylum Chlorobi.</title>
        <authorList>
            <person name="Liu Z."/>
            <person name="Frigaard N.-U."/>
            <person name="Vogl K."/>
            <person name="Iino T."/>
            <person name="Ohkuma M."/>
            <person name="Overmann J."/>
            <person name="Bryant D.A."/>
        </authorList>
    </citation>
    <scope>NUCLEOTIDE SEQUENCE [LARGE SCALE GENOMIC DNA]</scope>
    <source>
        <strain evidence="2">DSM 19864 / JCM 16511 / NBRC 101810 / Mat9-16</strain>
    </source>
</reference>
<dbReference type="Proteomes" id="UP000007394">
    <property type="component" value="Chromosome"/>
</dbReference>